<protein>
    <submittedName>
        <fullName evidence="2">29548_t:CDS:1</fullName>
    </submittedName>
</protein>
<feature type="non-terminal residue" evidence="2">
    <location>
        <position position="1"/>
    </location>
</feature>
<evidence type="ECO:0000313" key="2">
    <source>
        <dbReference type="EMBL" id="CAG8829503.1"/>
    </source>
</evidence>
<name>A0ABN7WFG7_GIGMA</name>
<keyword evidence="3" id="KW-1185">Reference proteome</keyword>
<evidence type="ECO:0000313" key="3">
    <source>
        <dbReference type="Proteomes" id="UP000789901"/>
    </source>
</evidence>
<accession>A0ABN7WFG7</accession>
<dbReference type="EMBL" id="CAJVQB010041434">
    <property type="protein sequence ID" value="CAG8829503.1"/>
    <property type="molecule type" value="Genomic_DNA"/>
</dbReference>
<proteinExistence type="predicted"/>
<feature type="compositionally biased region" description="Basic and acidic residues" evidence="1">
    <location>
        <begin position="7"/>
        <end position="20"/>
    </location>
</feature>
<feature type="region of interest" description="Disordered" evidence="1">
    <location>
        <begin position="1"/>
        <end position="44"/>
    </location>
</feature>
<reference evidence="2 3" key="1">
    <citation type="submission" date="2021-06" db="EMBL/GenBank/DDBJ databases">
        <authorList>
            <person name="Kallberg Y."/>
            <person name="Tangrot J."/>
            <person name="Rosling A."/>
        </authorList>
    </citation>
    <scope>NUCLEOTIDE SEQUENCE [LARGE SCALE GENOMIC DNA]</scope>
    <source>
        <strain evidence="2 3">120-4 pot B 10/14</strain>
    </source>
</reference>
<sequence>DDDYNVDEGRPLDNLSREKLEWEEEYDDNDYRNPGQRKEMLDQM</sequence>
<organism evidence="2 3">
    <name type="scientific">Gigaspora margarita</name>
    <dbReference type="NCBI Taxonomy" id="4874"/>
    <lineage>
        <taxon>Eukaryota</taxon>
        <taxon>Fungi</taxon>
        <taxon>Fungi incertae sedis</taxon>
        <taxon>Mucoromycota</taxon>
        <taxon>Glomeromycotina</taxon>
        <taxon>Glomeromycetes</taxon>
        <taxon>Diversisporales</taxon>
        <taxon>Gigasporaceae</taxon>
        <taxon>Gigaspora</taxon>
    </lineage>
</organism>
<evidence type="ECO:0000256" key="1">
    <source>
        <dbReference type="SAM" id="MobiDB-lite"/>
    </source>
</evidence>
<comment type="caution">
    <text evidence="2">The sequence shown here is derived from an EMBL/GenBank/DDBJ whole genome shotgun (WGS) entry which is preliminary data.</text>
</comment>
<dbReference type="Proteomes" id="UP000789901">
    <property type="component" value="Unassembled WGS sequence"/>
</dbReference>
<gene>
    <name evidence="2" type="ORF">GMARGA_LOCUS30000</name>
</gene>